<dbReference type="Pfam" id="PF02230">
    <property type="entry name" value="Abhydrolase_2"/>
    <property type="match status" value="1"/>
</dbReference>
<dbReference type="EMBL" id="OA882269">
    <property type="protein sequence ID" value="CAD7274309.1"/>
    <property type="molecule type" value="Genomic_DNA"/>
</dbReference>
<evidence type="ECO:0000256" key="7">
    <source>
        <dbReference type="ARBA" id="ARBA00022801"/>
    </source>
</evidence>
<evidence type="ECO:0000256" key="6">
    <source>
        <dbReference type="ARBA" id="ARBA00022692"/>
    </source>
</evidence>
<evidence type="ECO:0000313" key="18">
    <source>
        <dbReference type="Proteomes" id="UP000678499"/>
    </source>
</evidence>
<keyword evidence="7" id="KW-0378">Hydrolase</keyword>
<evidence type="ECO:0000256" key="2">
    <source>
        <dbReference type="ARBA" id="ARBA00004496"/>
    </source>
</evidence>
<dbReference type="EMBL" id="CAJPEX010000232">
    <property type="protein sequence ID" value="CAG0914461.1"/>
    <property type="molecule type" value="Genomic_DNA"/>
</dbReference>
<keyword evidence="9 15" id="KW-1133">Transmembrane helix</keyword>
<keyword evidence="18" id="KW-1185">Reference proteome</keyword>
<proteinExistence type="inferred from homology"/>
<keyword evidence="10" id="KW-0443">Lipid metabolism</keyword>
<dbReference type="InterPro" id="IPR003140">
    <property type="entry name" value="PLipase/COase/thioEstase"/>
</dbReference>
<comment type="catalytic activity">
    <reaction evidence="13">
        <text>S-hexadecanoyl-L-cysteinyl-[protein] + H2O = L-cysteinyl-[protein] + hexadecanoate + H(+)</text>
        <dbReference type="Rhea" id="RHEA:19233"/>
        <dbReference type="Rhea" id="RHEA-COMP:10131"/>
        <dbReference type="Rhea" id="RHEA-COMP:11032"/>
        <dbReference type="ChEBI" id="CHEBI:7896"/>
        <dbReference type="ChEBI" id="CHEBI:15377"/>
        <dbReference type="ChEBI" id="CHEBI:15378"/>
        <dbReference type="ChEBI" id="CHEBI:29950"/>
        <dbReference type="ChEBI" id="CHEBI:74151"/>
        <dbReference type="EC" id="3.1.2.22"/>
    </reaction>
</comment>
<keyword evidence="11 15" id="KW-0472">Membrane</keyword>
<dbReference type="EC" id="3.1.2.22" evidence="4"/>
<feature type="transmembrane region" description="Helical" evidence="15">
    <location>
        <begin position="421"/>
        <end position="438"/>
    </location>
</feature>
<evidence type="ECO:0000256" key="12">
    <source>
        <dbReference type="ARBA" id="ARBA00031195"/>
    </source>
</evidence>
<dbReference type="PANTHER" id="PTHR10655:SF68">
    <property type="entry name" value="PALMITOYL-PROTEIN HYDROLASE"/>
    <property type="match status" value="1"/>
</dbReference>
<protein>
    <recommendedName>
        <fullName evidence="4">palmitoyl-protein hydrolase</fullName>
        <ecNumber evidence="4">3.1.2.22</ecNumber>
    </recommendedName>
    <alternativeName>
        <fullName evidence="12">Palmitoyl-protein hydrolase</fullName>
    </alternativeName>
</protein>
<dbReference type="OrthoDB" id="2418081at2759"/>
<feature type="transmembrane region" description="Helical" evidence="15">
    <location>
        <begin position="385"/>
        <end position="401"/>
    </location>
</feature>
<feature type="domain" description="Phospholipase/carboxylesterase/thioesterase" evidence="16">
    <location>
        <begin position="446"/>
        <end position="658"/>
    </location>
</feature>
<comment type="similarity">
    <text evidence="3">Belongs to the AB hydrolase superfamily. AB hydrolase 2 family.</text>
</comment>
<dbReference type="InterPro" id="IPR029058">
    <property type="entry name" value="AB_hydrolase_fold"/>
</dbReference>
<sequence>MVQCLKTGELESRELGVGGSAHHYSLKFRWTLPKAQRHKWPRKDESHKKRHQVSSGDWLKRTDSIDVAIRHQTTLDKFLKKKSSRGNLFNSTSEDFDVAHPEPYFQKPNAMECPVMEKEPTPRTQRMSETNVPSGGNIPAVCEASFDSFHPEVLPSVDIAELIPQDETPSGMKSSRKPEVLCKISCAENMFRAEDTKYSMSENSSQLNLPLLNEEVKPARKQVKIYRPVALNLSSCDVRKVYGILMTQLLVTVAFICLFLYSEGARLYSQQHPELYIIALVMLFACMIALACCEGVRRKSPHNFIVLGIFTLLEGFMLGTVTAHFQKDEVLMAVGITTVVCLGLTMFAFQTKYDFTGWGAGLFVCLLVLLVFGIVAIFIPGRVVSLIYSSLGAMLFSLYLVYDTQLMMGGNHKYAISPEEYIFAALNLYLDIGFYFMGNRSAIMSSPVVISAGAKHTATLIFMHGLGDTGHSWASVLATVRPSHVKIICPHAPEMPVTLNAGFRMPSWFDLKTLDPKGPEDEEGINRARATLRDIIAEEEKNGISSERIAIGGFSQGGALAMYTGLTTPKKLAGLICLSCWIPLHKKFPAALAKEQKDTAIFQAHGESDFTVPYQWGMQSKSHLENHVKDWTFKSYPNLGHSSSDKEMSDLKTFLDKILPPV</sequence>
<evidence type="ECO:0000256" key="11">
    <source>
        <dbReference type="ARBA" id="ARBA00023136"/>
    </source>
</evidence>
<dbReference type="Proteomes" id="UP000678499">
    <property type="component" value="Unassembled WGS sequence"/>
</dbReference>
<dbReference type="GO" id="GO:0008474">
    <property type="term" value="F:palmitoyl-(protein) hydrolase activity"/>
    <property type="evidence" value="ECO:0007669"/>
    <property type="project" value="UniProtKB-EC"/>
</dbReference>
<keyword evidence="8" id="KW-0276">Fatty acid metabolism</keyword>
<dbReference type="PANTHER" id="PTHR10655">
    <property type="entry name" value="LYSOPHOSPHOLIPASE-RELATED"/>
    <property type="match status" value="1"/>
</dbReference>
<evidence type="ECO:0000259" key="16">
    <source>
        <dbReference type="Pfam" id="PF02230"/>
    </source>
</evidence>
<evidence type="ECO:0000256" key="15">
    <source>
        <dbReference type="SAM" id="Phobius"/>
    </source>
</evidence>
<dbReference type="InterPro" id="IPR006214">
    <property type="entry name" value="Bax_inhibitor_1-related"/>
</dbReference>
<keyword evidence="6 15" id="KW-0812">Transmembrane</keyword>
<dbReference type="FunFam" id="3.40.50.1820:FF:000010">
    <property type="entry name" value="Acyl-protein thioesterase 2"/>
    <property type="match status" value="1"/>
</dbReference>
<comment type="subcellular location">
    <subcellularLocation>
        <location evidence="2">Cytoplasm</location>
    </subcellularLocation>
    <subcellularLocation>
        <location evidence="1">Membrane</location>
        <topology evidence="1">Multi-pass membrane protein</topology>
    </subcellularLocation>
</comment>
<dbReference type="CDD" id="cd10428">
    <property type="entry name" value="LFG_like"/>
    <property type="match status" value="1"/>
</dbReference>
<evidence type="ECO:0000256" key="5">
    <source>
        <dbReference type="ARBA" id="ARBA00022490"/>
    </source>
</evidence>
<dbReference type="GO" id="GO:0006631">
    <property type="term" value="P:fatty acid metabolic process"/>
    <property type="evidence" value="ECO:0007669"/>
    <property type="project" value="UniProtKB-KW"/>
</dbReference>
<accession>A0A7R9BHC5</accession>
<dbReference type="GO" id="GO:0052689">
    <property type="term" value="F:carboxylic ester hydrolase activity"/>
    <property type="evidence" value="ECO:0007669"/>
    <property type="project" value="TreeGrafter"/>
</dbReference>
<reference evidence="17" key="1">
    <citation type="submission" date="2020-11" db="EMBL/GenBank/DDBJ databases">
        <authorList>
            <person name="Tran Van P."/>
        </authorList>
    </citation>
    <scope>NUCLEOTIDE SEQUENCE</scope>
</reference>
<evidence type="ECO:0000256" key="8">
    <source>
        <dbReference type="ARBA" id="ARBA00022832"/>
    </source>
</evidence>
<feature type="transmembrane region" description="Helical" evidence="15">
    <location>
        <begin position="331"/>
        <end position="349"/>
    </location>
</feature>
<keyword evidence="5" id="KW-0963">Cytoplasm</keyword>
<evidence type="ECO:0000256" key="10">
    <source>
        <dbReference type="ARBA" id="ARBA00023098"/>
    </source>
</evidence>
<organism evidence="17">
    <name type="scientific">Notodromas monacha</name>
    <dbReference type="NCBI Taxonomy" id="399045"/>
    <lineage>
        <taxon>Eukaryota</taxon>
        <taxon>Metazoa</taxon>
        <taxon>Ecdysozoa</taxon>
        <taxon>Arthropoda</taxon>
        <taxon>Crustacea</taxon>
        <taxon>Oligostraca</taxon>
        <taxon>Ostracoda</taxon>
        <taxon>Podocopa</taxon>
        <taxon>Podocopida</taxon>
        <taxon>Cypridocopina</taxon>
        <taxon>Cypridoidea</taxon>
        <taxon>Cyprididae</taxon>
        <taxon>Notodromas</taxon>
    </lineage>
</organism>
<feature type="transmembrane region" description="Helical" evidence="15">
    <location>
        <begin position="241"/>
        <end position="261"/>
    </location>
</feature>
<evidence type="ECO:0000313" key="17">
    <source>
        <dbReference type="EMBL" id="CAD7274309.1"/>
    </source>
</evidence>
<feature type="transmembrane region" description="Helical" evidence="15">
    <location>
        <begin position="361"/>
        <end position="379"/>
    </location>
</feature>
<feature type="transmembrane region" description="Helical" evidence="15">
    <location>
        <begin position="273"/>
        <end position="292"/>
    </location>
</feature>
<dbReference type="GO" id="GO:0005737">
    <property type="term" value="C:cytoplasm"/>
    <property type="evidence" value="ECO:0007669"/>
    <property type="project" value="UniProtKB-SubCell"/>
</dbReference>
<gene>
    <name evidence="17" type="ORF">NMOB1V02_LOCUS2151</name>
</gene>
<evidence type="ECO:0000256" key="13">
    <source>
        <dbReference type="ARBA" id="ARBA00047337"/>
    </source>
</evidence>
<comment type="catalytic activity">
    <reaction evidence="14">
        <text>1-hexadecanoyl-sn-glycero-3-phosphocholine + H2O = sn-glycerol 3-phosphocholine + hexadecanoate + H(+)</text>
        <dbReference type="Rhea" id="RHEA:40435"/>
        <dbReference type="ChEBI" id="CHEBI:7896"/>
        <dbReference type="ChEBI" id="CHEBI:15377"/>
        <dbReference type="ChEBI" id="CHEBI:15378"/>
        <dbReference type="ChEBI" id="CHEBI:16870"/>
        <dbReference type="ChEBI" id="CHEBI:72998"/>
    </reaction>
    <physiologicalReaction direction="left-to-right" evidence="14">
        <dbReference type="Rhea" id="RHEA:40436"/>
    </physiologicalReaction>
</comment>
<dbReference type="SUPFAM" id="SSF53474">
    <property type="entry name" value="alpha/beta-Hydrolases"/>
    <property type="match status" value="1"/>
</dbReference>
<dbReference type="GO" id="GO:0016020">
    <property type="term" value="C:membrane"/>
    <property type="evidence" value="ECO:0007669"/>
    <property type="project" value="UniProtKB-SubCell"/>
</dbReference>
<dbReference type="AlphaFoldDB" id="A0A7R9BHC5"/>
<evidence type="ECO:0000256" key="4">
    <source>
        <dbReference type="ARBA" id="ARBA00012423"/>
    </source>
</evidence>
<evidence type="ECO:0000256" key="9">
    <source>
        <dbReference type="ARBA" id="ARBA00022989"/>
    </source>
</evidence>
<feature type="transmembrane region" description="Helical" evidence="15">
    <location>
        <begin position="304"/>
        <end position="325"/>
    </location>
</feature>
<dbReference type="Pfam" id="PF01027">
    <property type="entry name" value="Bax1-I"/>
    <property type="match status" value="1"/>
</dbReference>
<dbReference type="InterPro" id="IPR050565">
    <property type="entry name" value="LYPA1-2/EST-like"/>
</dbReference>
<evidence type="ECO:0000256" key="3">
    <source>
        <dbReference type="ARBA" id="ARBA00006499"/>
    </source>
</evidence>
<dbReference type="Gene3D" id="3.40.50.1820">
    <property type="entry name" value="alpha/beta hydrolase"/>
    <property type="match status" value="1"/>
</dbReference>
<evidence type="ECO:0000256" key="1">
    <source>
        <dbReference type="ARBA" id="ARBA00004141"/>
    </source>
</evidence>
<name>A0A7R9BHC5_9CRUS</name>
<evidence type="ECO:0000256" key="14">
    <source>
        <dbReference type="ARBA" id="ARBA00048656"/>
    </source>
</evidence>